<dbReference type="InterPro" id="IPR002104">
    <property type="entry name" value="Integrase_catalytic"/>
</dbReference>
<dbReference type="GO" id="GO:0003677">
    <property type="term" value="F:DNA binding"/>
    <property type="evidence" value="ECO:0007669"/>
    <property type="project" value="InterPro"/>
</dbReference>
<protein>
    <recommendedName>
        <fullName evidence="2">Tyr recombinase domain-containing protein</fullName>
    </recommendedName>
</protein>
<dbReference type="Gene3D" id="1.10.443.10">
    <property type="entry name" value="Intergrase catalytic core"/>
    <property type="match status" value="1"/>
</dbReference>
<dbReference type="PANTHER" id="PTHR34605">
    <property type="entry name" value="PHAGE_INTEGRASE DOMAIN-CONTAINING PROTEIN"/>
    <property type="match status" value="1"/>
</dbReference>
<dbReference type="Proteomes" id="UP000500806">
    <property type="component" value="Chromosome"/>
</dbReference>
<reference evidence="3 4" key="1">
    <citation type="submission" date="2018-04" db="EMBL/GenBank/DDBJ databases">
        <title>Polynucleobacter sp. LimPoW16 genome.</title>
        <authorList>
            <person name="Hahn M.W."/>
        </authorList>
    </citation>
    <scope>NUCLEOTIDE SEQUENCE [LARGE SCALE GENOMIC DNA]</scope>
    <source>
        <strain evidence="3 4">LimPoW16</strain>
    </source>
</reference>
<evidence type="ECO:0000256" key="1">
    <source>
        <dbReference type="ARBA" id="ARBA00023172"/>
    </source>
</evidence>
<proteinExistence type="predicted"/>
<dbReference type="InterPro" id="IPR013762">
    <property type="entry name" value="Integrase-like_cat_sf"/>
</dbReference>
<evidence type="ECO:0000313" key="3">
    <source>
        <dbReference type="EMBL" id="QKM62297.1"/>
    </source>
</evidence>
<dbReference type="Pfam" id="PF00589">
    <property type="entry name" value="Phage_integrase"/>
    <property type="match status" value="1"/>
</dbReference>
<accession>A0A6M9PTT7</accession>
<name>A0A6M9PTT7_9BURK</name>
<organism evidence="3 4">
    <name type="scientific">Polynucleobacter antarcticus</name>
    <dbReference type="NCBI Taxonomy" id="1743162"/>
    <lineage>
        <taxon>Bacteria</taxon>
        <taxon>Pseudomonadati</taxon>
        <taxon>Pseudomonadota</taxon>
        <taxon>Betaproteobacteria</taxon>
        <taxon>Burkholderiales</taxon>
        <taxon>Burkholderiaceae</taxon>
        <taxon>Polynucleobacter</taxon>
    </lineage>
</organism>
<keyword evidence="4" id="KW-1185">Reference proteome</keyword>
<dbReference type="InterPro" id="IPR052925">
    <property type="entry name" value="Phage_Integrase-like_Recomb"/>
</dbReference>
<gene>
    <name evidence="3" type="ORF">DCO16_03955</name>
</gene>
<dbReference type="RefSeq" id="WP_173942448.1">
    <property type="nucleotide sequence ID" value="NZ_CBCSCD010000003.1"/>
</dbReference>
<evidence type="ECO:0000259" key="2">
    <source>
        <dbReference type="PROSITE" id="PS51898"/>
    </source>
</evidence>
<sequence length="223" mass="25107">MHLLNRFSDPTKEPEALLEMKRMHRILGRESKQAFGISQDILSQLLASLDHSLRDLCDAALLQLAYDSLGRRSELVSLQITDLQQLTQGGKTRHTILLRKSKVDQDAKGRWITLRPGTVDAVKRWTTAAKIDKGLILRGVDRKGDISDFLCCGQINRIFKRIASQAKIDPVLIKRISGHSLRIGAAQDLLVSGASMPMIMSRGRWTKTDTVMRYLEQYGGRDL</sequence>
<dbReference type="GO" id="GO:0006310">
    <property type="term" value="P:DNA recombination"/>
    <property type="evidence" value="ECO:0007669"/>
    <property type="project" value="UniProtKB-KW"/>
</dbReference>
<dbReference type="EMBL" id="CP028941">
    <property type="protein sequence ID" value="QKM62297.1"/>
    <property type="molecule type" value="Genomic_DNA"/>
</dbReference>
<dbReference type="GO" id="GO:0015074">
    <property type="term" value="P:DNA integration"/>
    <property type="evidence" value="ECO:0007669"/>
    <property type="project" value="InterPro"/>
</dbReference>
<dbReference type="InterPro" id="IPR011010">
    <property type="entry name" value="DNA_brk_join_enz"/>
</dbReference>
<dbReference type="PROSITE" id="PS51898">
    <property type="entry name" value="TYR_RECOMBINASE"/>
    <property type="match status" value="1"/>
</dbReference>
<dbReference type="KEGG" id="pani:DCO16_03955"/>
<feature type="domain" description="Tyr recombinase" evidence="2">
    <location>
        <begin position="32"/>
        <end position="223"/>
    </location>
</feature>
<dbReference type="SUPFAM" id="SSF56349">
    <property type="entry name" value="DNA breaking-rejoining enzymes"/>
    <property type="match status" value="1"/>
</dbReference>
<dbReference type="PANTHER" id="PTHR34605:SF4">
    <property type="entry name" value="DNA ADENINE METHYLTRANSFERASE"/>
    <property type="match status" value="1"/>
</dbReference>
<evidence type="ECO:0000313" key="4">
    <source>
        <dbReference type="Proteomes" id="UP000500806"/>
    </source>
</evidence>
<keyword evidence="1" id="KW-0233">DNA recombination</keyword>
<dbReference type="AlphaFoldDB" id="A0A6M9PTT7"/>